<evidence type="ECO:0000313" key="1">
    <source>
        <dbReference type="EMBL" id="ESR45691.1"/>
    </source>
</evidence>
<dbReference type="EMBL" id="KI536799">
    <property type="protein sequence ID" value="ESR45691.1"/>
    <property type="molecule type" value="Genomic_DNA"/>
</dbReference>
<reference evidence="1 2" key="1">
    <citation type="submission" date="2013-10" db="EMBL/GenBank/DDBJ databases">
        <authorList>
            <consortium name="International Citrus Genome Consortium"/>
            <person name="Jenkins J."/>
            <person name="Schmutz J."/>
            <person name="Prochnik S."/>
            <person name="Rokhsar D."/>
            <person name="Gmitter F."/>
            <person name="Ollitrault P."/>
            <person name="Machado M."/>
            <person name="Talon M."/>
            <person name="Wincker P."/>
            <person name="Jaillon O."/>
            <person name="Morgante M."/>
        </authorList>
    </citation>
    <scope>NUCLEOTIDE SEQUENCE</scope>
    <source>
        <strain evidence="2">cv. Clemenules</strain>
    </source>
</reference>
<accession>V4T832</accession>
<dbReference type="Proteomes" id="UP000030687">
    <property type="component" value="Unassembled WGS sequence"/>
</dbReference>
<dbReference type="KEGG" id="cic:CICLE_v10003007mg"/>
<keyword evidence="2" id="KW-1185">Reference proteome</keyword>
<proteinExistence type="predicted"/>
<dbReference type="InParanoid" id="V4T832"/>
<evidence type="ECO:0000313" key="2">
    <source>
        <dbReference type="Proteomes" id="UP000030687"/>
    </source>
</evidence>
<dbReference type="STRING" id="85681.V4T832"/>
<dbReference type="AlphaFoldDB" id="V4T832"/>
<organism evidence="1 2">
    <name type="scientific">Citrus clementina</name>
    <name type="common">Clementine</name>
    <name type="synonym">Citrus deliciosa x Citrus sinensis</name>
    <dbReference type="NCBI Taxonomy" id="85681"/>
    <lineage>
        <taxon>Eukaryota</taxon>
        <taxon>Viridiplantae</taxon>
        <taxon>Streptophyta</taxon>
        <taxon>Embryophyta</taxon>
        <taxon>Tracheophyta</taxon>
        <taxon>Spermatophyta</taxon>
        <taxon>Magnoliopsida</taxon>
        <taxon>eudicotyledons</taxon>
        <taxon>Gunneridae</taxon>
        <taxon>Pentapetalae</taxon>
        <taxon>rosids</taxon>
        <taxon>malvids</taxon>
        <taxon>Sapindales</taxon>
        <taxon>Rutaceae</taxon>
        <taxon>Aurantioideae</taxon>
        <taxon>Citrus</taxon>
    </lineage>
</organism>
<gene>
    <name evidence="1" type="ORF">CICLE_v10003007mg</name>
</gene>
<protein>
    <submittedName>
        <fullName evidence="1">Uncharacterized protein</fullName>
    </submittedName>
</protein>
<sequence>MVKAYKLSLVRKSSFGHQQWISFTSFLCLFKLKGNSQVSLLDNGYIIIKLEMEEDYSKIWIWHTLYINSRGMHLFKWITDF</sequence>
<name>V4T832_CITCL</name>
<dbReference type="Gramene" id="ESR45691">
    <property type="protein sequence ID" value="ESR45691"/>
    <property type="gene ID" value="CICLE_v10003007mg"/>
</dbReference>